<dbReference type="KEGG" id="dez:DKM44_04180"/>
<dbReference type="Proteomes" id="UP000245368">
    <property type="component" value="Chromosome"/>
</dbReference>
<gene>
    <name evidence="1" type="ORF">DKM44_04180</name>
</gene>
<accession>A0A2Z3JHI3</accession>
<dbReference type="EMBL" id="CP029494">
    <property type="protein sequence ID" value="AWN24462.1"/>
    <property type="molecule type" value="Genomic_DNA"/>
</dbReference>
<dbReference type="OrthoDB" id="65075at2"/>
<evidence type="ECO:0000313" key="2">
    <source>
        <dbReference type="Proteomes" id="UP000245368"/>
    </source>
</evidence>
<sequence length="145" mass="15682">MKIKSGALPFAVSLPQGWVGINLKDGLGGVTIASQAQPPAALIRLLFIPKNGKVIDLKNEFKSFEAAVKESGSTMTLQSEKAANYGGVSGLMRQYSIKNKTGTLAMRVWFGNGAKNFYSFQLTVPSDMFAKMNPLFDKVLATVDF</sequence>
<dbReference type="Gene3D" id="3.40.1000.10">
    <property type="entry name" value="Mog1/PsbP, alpha/beta/alpha sandwich"/>
    <property type="match status" value="1"/>
</dbReference>
<dbReference type="AlphaFoldDB" id="A0A2Z3JHI3"/>
<evidence type="ECO:0000313" key="1">
    <source>
        <dbReference type="EMBL" id="AWN24462.1"/>
    </source>
</evidence>
<keyword evidence="2" id="KW-1185">Reference proteome</keyword>
<evidence type="ECO:0008006" key="3">
    <source>
        <dbReference type="Google" id="ProtNLM"/>
    </source>
</evidence>
<protein>
    <recommendedName>
        <fullName evidence="3">PsbP C-terminal domain-containing protein</fullName>
    </recommendedName>
</protein>
<proteinExistence type="predicted"/>
<organism evidence="1 2">
    <name type="scientific">Deinococcus irradiatisoli</name>
    <dbReference type="NCBI Taxonomy" id="2202254"/>
    <lineage>
        <taxon>Bacteria</taxon>
        <taxon>Thermotogati</taxon>
        <taxon>Deinococcota</taxon>
        <taxon>Deinococci</taxon>
        <taxon>Deinococcales</taxon>
        <taxon>Deinococcaceae</taxon>
        <taxon>Deinococcus</taxon>
    </lineage>
</organism>
<name>A0A2Z3JHI3_9DEIO</name>
<reference evidence="1 2" key="1">
    <citation type="submission" date="2018-05" db="EMBL/GenBank/DDBJ databases">
        <title>Complete Genome Sequence of Deinococcus sp. strain 17bor-2.</title>
        <authorList>
            <person name="Srinivasan S."/>
        </authorList>
    </citation>
    <scope>NUCLEOTIDE SEQUENCE [LARGE SCALE GENOMIC DNA]</scope>
    <source>
        <strain evidence="1 2">17bor-2</strain>
    </source>
</reference>